<evidence type="ECO:0000259" key="2">
    <source>
        <dbReference type="Pfam" id="PF01841"/>
    </source>
</evidence>
<accession>A0A1W2BGF4</accession>
<keyword evidence="1" id="KW-0732">Signal</keyword>
<sequence>MKKRVFCLVLLLAVPLSGCSLLDRNTLSVEPHAEQYVEESSVLRAGNYQELVNAILYLVSEASEEGKIRLYDYQGDVDADVAAACLEVTRDDPLGAYAVDYMTSEYDRIMSYYEVSVKISYRRDAQQIRAVKNATGSSAIREEIQTVLLKFGPELALRITYFTEDESYIQALVKSAYYDSPQAAFGMPEVTVSLYPDSGTQRVVEIRLTYPLDADVLEKMKEQTAAEAWEMVSRLSPMTDEKKVGDLYDILIAATEYDTGTEKASAQPGFVKNNAYNAYGALVEGKALSEGYALAFRLLCSAAGIDCQVVQGTVKGAEHFWNIVELDGRYYHVDTAMGDLQGSEWFLMRSDDEMENSYKWDREQYPACVSSPVE</sequence>
<gene>
    <name evidence="3" type="ORF">SAMN02745168_2186</name>
</gene>
<dbReference type="SUPFAM" id="SSF54001">
    <property type="entry name" value="Cysteine proteinases"/>
    <property type="match status" value="1"/>
</dbReference>
<organism evidence="3 4">
    <name type="scientific">Papillibacter cinnamivorans DSM 12816</name>
    <dbReference type="NCBI Taxonomy" id="1122930"/>
    <lineage>
        <taxon>Bacteria</taxon>
        <taxon>Bacillati</taxon>
        <taxon>Bacillota</taxon>
        <taxon>Clostridia</taxon>
        <taxon>Eubacteriales</taxon>
        <taxon>Oscillospiraceae</taxon>
        <taxon>Papillibacter</taxon>
    </lineage>
</organism>
<evidence type="ECO:0000313" key="3">
    <source>
        <dbReference type="EMBL" id="SMC72067.1"/>
    </source>
</evidence>
<dbReference type="Pfam" id="PF01841">
    <property type="entry name" value="Transglut_core"/>
    <property type="match status" value="1"/>
</dbReference>
<dbReference type="STRING" id="1122930.SAMN02745168_2186"/>
<dbReference type="RefSeq" id="WP_084234854.1">
    <property type="nucleotide sequence ID" value="NZ_FWXW01000005.1"/>
</dbReference>
<dbReference type="AlphaFoldDB" id="A0A1W2BGF4"/>
<feature type="signal peptide" evidence="1">
    <location>
        <begin position="1"/>
        <end position="22"/>
    </location>
</feature>
<keyword evidence="4" id="KW-1185">Reference proteome</keyword>
<proteinExistence type="predicted"/>
<protein>
    <submittedName>
        <fullName evidence="3">Transglutaminase-like superfamily protein</fullName>
    </submittedName>
</protein>
<dbReference type="PANTHER" id="PTHR46333:SF2">
    <property type="entry name" value="CYTOKINESIS PROTEIN 3"/>
    <property type="match status" value="1"/>
</dbReference>
<dbReference type="EMBL" id="FWXW01000005">
    <property type="protein sequence ID" value="SMC72067.1"/>
    <property type="molecule type" value="Genomic_DNA"/>
</dbReference>
<dbReference type="InterPro" id="IPR038765">
    <property type="entry name" value="Papain-like_cys_pep_sf"/>
</dbReference>
<dbReference type="OrthoDB" id="9788327at2"/>
<dbReference type="InterPro" id="IPR052557">
    <property type="entry name" value="CAP/Cytokinesis_protein"/>
</dbReference>
<evidence type="ECO:0000313" key="4">
    <source>
        <dbReference type="Proteomes" id="UP000192790"/>
    </source>
</evidence>
<feature type="domain" description="Transglutaminase-like" evidence="2">
    <location>
        <begin position="237"/>
        <end position="334"/>
    </location>
</feature>
<name>A0A1W2BGF4_9FIRM</name>
<reference evidence="3 4" key="1">
    <citation type="submission" date="2017-04" db="EMBL/GenBank/DDBJ databases">
        <authorList>
            <person name="Afonso C.L."/>
            <person name="Miller P.J."/>
            <person name="Scott M.A."/>
            <person name="Spackman E."/>
            <person name="Goraichik I."/>
            <person name="Dimitrov K.M."/>
            <person name="Suarez D.L."/>
            <person name="Swayne D.E."/>
        </authorList>
    </citation>
    <scope>NUCLEOTIDE SEQUENCE [LARGE SCALE GENOMIC DNA]</scope>
    <source>
        <strain evidence="3 4">DSM 12816</strain>
    </source>
</reference>
<dbReference type="InterPro" id="IPR002931">
    <property type="entry name" value="Transglutaminase-like"/>
</dbReference>
<dbReference type="PANTHER" id="PTHR46333">
    <property type="entry name" value="CYTOKINESIS PROTEIN 3"/>
    <property type="match status" value="1"/>
</dbReference>
<dbReference type="Gene3D" id="3.10.620.30">
    <property type="match status" value="1"/>
</dbReference>
<evidence type="ECO:0000256" key="1">
    <source>
        <dbReference type="SAM" id="SignalP"/>
    </source>
</evidence>
<feature type="chain" id="PRO_5012031868" evidence="1">
    <location>
        <begin position="23"/>
        <end position="374"/>
    </location>
</feature>
<dbReference type="Proteomes" id="UP000192790">
    <property type="component" value="Unassembled WGS sequence"/>
</dbReference>
<dbReference type="GO" id="GO:0005737">
    <property type="term" value="C:cytoplasm"/>
    <property type="evidence" value="ECO:0007669"/>
    <property type="project" value="TreeGrafter"/>
</dbReference>